<dbReference type="SUPFAM" id="SSF47090">
    <property type="entry name" value="PGBD-like"/>
    <property type="match status" value="1"/>
</dbReference>
<dbReference type="AlphaFoldDB" id="A0A0F9E7X4"/>
<feature type="non-terminal residue" evidence="1">
    <location>
        <position position="1"/>
    </location>
</feature>
<organism evidence="1">
    <name type="scientific">marine sediment metagenome</name>
    <dbReference type="NCBI Taxonomy" id="412755"/>
    <lineage>
        <taxon>unclassified sequences</taxon>
        <taxon>metagenomes</taxon>
        <taxon>ecological metagenomes</taxon>
    </lineage>
</organism>
<dbReference type="EMBL" id="LAZR01025985">
    <property type="protein sequence ID" value="KKL70143.1"/>
    <property type="molecule type" value="Genomic_DNA"/>
</dbReference>
<protein>
    <submittedName>
        <fullName evidence="1">Uncharacterized protein</fullName>
    </submittedName>
</protein>
<accession>A0A0F9E7X4</accession>
<proteinExistence type="predicted"/>
<gene>
    <name evidence="1" type="ORF">LCGC14_2107880</name>
</gene>
<name>A0A0F9E7X4_9ZZZZ</name>
<reference evidence="1" key="1">
    <citation type="journal article" date="2015" name="Nature">
        <title>Complex archaea that bridge the gap between prokaryotes and eukaryotes.</title>
        <authorList>
            <person name="Spang A."/>
            <person name="Saw J.H."/>
            <person name="Jorgensen S.L."/>
            <person name="Zaremba-Niedzwiedzka K."/>
            <person name="Martijn J."/>
            <person name="Lind A.E."/>
            <person name="van Eijk R."/>
            <person name="Schleper C."/>
            <person name="Guy L."/>
            <person name="Ettema T.J."/>
        </authorList>
    </citation>
    <scope>NUCLEOTIDE SEQUENCE</scope>
</reference>
<sequence length="280" mass="31024">AREFELWSANPKNFAKLKTLMSRDKIFAISEQGKMKLRHKIFGVSMSDTAKRLGIGTGAVAASAGAIKVYSWFNDNDPSEVAAYGSSVEVSIASIRTSGDGLLILRDTRVSLKKMTRAANEVNSGLAGDNAAEVAKKFIETISEELPKLHNALKQWEIVAKNSDNPEQVKTVREKLYAFVDKMARGLGSLDIHFRGISGRGPRMPGRTSNKNIQQVQEFIGVKQTGELDQQTIRALRSFEDDLNNRAADTEFTGLFVVPEDNFVADIDVLRSAQRRIQKY</sequence>
<evidence type="ECO:0000313" key="1">
    <source>
        <dbReference type="EMBL" id="KKL70143.1"/>
    </source>
</evidence>
<comment type="caution">
    <text evidence="1">The sequence shown here is derived from an EMBL/GenBank/DDBJ whole genome shotgun (WGS) entry which is preliminary data.</text>
</comment>
<dbReference type="InterPro" id="IPR036365">
    <property type="entry name" value="PGBD-like_sf"/>
</dbReference>